<reference evidence="13" key="1">
    <citation type="submission" date="2022-08" db="EMBL/GenBank/DDBJ databases">
        <authorList>
            <person name="Gutierrez-Valencia J."/>
        </authorList>
    </citation>
    <scope>NUCLEOTIDE SEQUENCE</scope>
</reference>
<dbReference type="GO" id="GO:0000422">
    <property type="term" value="P:autophagy of mitochondrion"/>
    <property type="evidence" value="ECO:0007669"/>
    <property type="project" value="TreeGrafter"/>
</dbReference>
<name>A0AAV0RIS8_9ROSI</name>
<evidence type="ECO:0000256" key="11">
    <source>
        <dbReference type="ARBA" id="ARBA00024615"/>
    </source>
</evidence>
<dbReference type="Proteomes" id="UP001154282">
    <property type="component" value="Unassembled WGS sequence"/>
</dbReference>
<comment type="catalytic activity">
    <reaction evidence="11">
        <text>a 1,2-diacyl-sn-glycero-3-phosphoethanolamine(in) = a 1,2-diacyl-sn-glycero-3-phosphoethanolamine(out)</text>
        <dbReference type="Rhea" id="RHEA:38895"/>
        <dbReference type="ChEBI" id="CHEBI:64612"/>
    </reaction>
</comment>
<comment type="similarity">
    <text evidence="3">Belongs to the ATG2 family.</text>
</comment>
<dbReference type="GO" id="GO:0061723">
    <property type="term" value="P:glycophagy"/>
    <property type="evidence" value="ECO:0007669"/>
    <property type="project" value="TreeGrafter"/>
</dbReference>
<evidence type="ECO:0000256" key="7">
    <source>
        <dbReference type="ARBA" id="ARBA00023006"/>
    </source>
</evidence>
<feature type="region of interest" description="Disordered" evidence="12">
    <location>
        <begin position="1871"/>
        <end position="1896"/>
    </location>
</feature>
<evidence type="ECO:0000313" key="14">
    <source>
        <dbReference type="Proteomes" id="UP001154282"/>
    </source>
</evidence>
<proteinExistence type="inferred from homology"/>
<evidence type="ECO:0000256" key="6">
    <source>
        <dbReference type="ARBA" id="ARBA00022824"/>
    </source>
</evidence>
<keyword evidence="5" id="KW-0813">Transport</keyword>
<keyword evidence="9" id="KW-0472">Membrane</keyword>
<dbReference type="PANTHER" id="PTHR13190">
    <property type="entry name" value="AUTOPHAGY-RELATED 2, ISOFORM A"/>
    <property type="match status" value="1"/>
</dbReference>
<evidence type="ECO:0000256" key="5">
    <source>
        <dbReference type="ARBA" id="ARBA00022448"/>
    </source>
</evidence>
<evidence type="ECO:0000256" key="8">
    <source>
        <dbReference type="ARBA" id="ARBA00023055"/>
    </source>
</evidence>
<evidence type="ECO:0000256" key="3">
    <source>
        <dbReference type="ARBA" id="ARBA00009714"/>
    </source>
</evidence>
<keyword evidence="14" id="KW-1185">Reference proteome</keyword>
<evidence type="ECO:0000256" key="2">
    <source>
        <dbReference type="ARBA" id="ARBA00004623"/>
    </source>
</evidence>
<dbReference type="GO" id="GO:0061709">
    <property type="term" value="P:reticulophagy"/>
    <property type="evidence" value="ECO:0007669"/>
    <property type="project" value="TreeGrafter"/>
</dbReference>
<feature type="compositionally biased region" description="Basic and acidic residues" evidence="12">
    <location>
        <begin position="679"/>
        <end position="694"/>
    </location>
</feature>
<comment type="caution">
    <text evidence="13">The sequence shown here is derived from an EMBL/GenBank/DDBJ whole genome shotgun (WGS) entry which is preliminary data.</text>
</comment>
<gene>
    <name evidence="13" type="ORF">LITE_LOCUS48297</name>
</gene>
<evidence type="ECO:0000256" key="1">
    <source>
        <dbReference type="ARBA" id="ARBA00004406"/>
    </source>
</evidence>
<keyword evidence="8" id="KW-0445">Lipid transport</keyword>
<evidence type="ECO:0000256" key="12">
    <source>
        <dbReference type="SAM" id="MobiDB-lite"/>
    </source>
</evidence>
<feature type="compositionally biased region" description="Basic and acidic residues" evidence="12">
    <location>
        <begin position="1966"/>
        <end position="1975"/>
    </location>
</feature>
<comment type="catalytic activity">
    <reaction evidence="10">
        <text>a 1,2-diacyl-sn-glycero-3-phospho-L-serine(in) = a 1,2-diacyl-sn-glycero-3-phospho-L-serine(out)</text>
        <dbReference type="Rhea" id="RHEA:38663"/>
        <dbReference type="ChEBI" id="CHEBI:57262"/>
    </reaction>
</comment>
<evidence type="ECO:0000313" key="13">
    <source>
        <dbReference type="EMBL" id="CAI0557270.1"/>
    </source>
</evidence>
<dbReference type="GO" id="GO:0043495">
    <property type="term" value="F:protein-membrane adaptor activity"/>
    <property type="evidence" value="ECO:0007669"/>
    <property type="project" value="TreeGrafter"/>
</dbReference>
<feature type="compositionally biased region" description="Polar residues" evidence="12">
    <location>
        <begin position="1884"/>
        <end position="1896"/>
    </location>
</feature>
<dbReference type="GO" id="GO:0006869">
    <property type="term" value="P:lipid transport"/>
    <property type="evidence" value="ECO:0007669"/>
    <property type="project" value="UniProtKB-KW"/>
</dbReference>
<sequence>MSPWNIPQWARKKLLQFMLKKKLGQLILGDIDLHQLELGQGAIQLKDLALNVDYLNEQWGAQSSVIIKEGSIGSLSVKLCRKDNGFEIEIEVDELELVLGQCLENESSTDGDKCRATQDKMSLMHGEPGKLGNDFDPVAKSGSADIHEGVKTIAKMVTWLLTSFHVQIKNLLVAFEPYKEKYDKEVGCRKILVLRVAEVEFGRGDSEDGSSTSNGTTDDFLGISQLAYFLKFQGAVLELLEMGDANSESEPLSASVFGEVLSSDFTSNQTIPIMLGNEDGFSGQLKLSIPWNNGSPDLRKVDADVRIDPVELRLKPGTLKWFLHAWESFKILNKDCVPNTQFKSTDSVYFNSASHFYSSTRSSSFIPAEKLLSASGSSSLGQQSFSDSVLPGSHLIPDWMPKSVTDGVQDLDLGASVDQFFECFDGLRNSQSALGSSGMWGWTCSVFGALTAASSLASGSFLVTSEKQHIQTNLRVCWTGISISLFFQDEDEQYCCESNSDRSDSASDVHHVTAECKDISFVVQVSPQEMRIDGTVRCIEVVEISDNGKDGRHVAGSSNDGHDQTLRIQKLQATLHGALPHIGPPENAANSDDWNTLDGSDIPPGKTKIKLLSTSGITHCQYVVNSDPSSRDAKMPAAFSLTLPHFTFWVNLISIKMLMDLAKDVGSVANTSHQNDGLKSAHEKRGSSVHESKRTVGASSSAQNWQGNISITSARIILCFPLEVDKGIQSRCSWDQFIAIDLSSPSVTDEWKDQGHGRVADSNSWKRYISRPAWSVHVSVGDLGIYLVNQNDSVIIPRKKFFVQKVLSLSNRAGCLSKISLLCQDSVLTGPWVTERAKSMATSEESRMRENSVARGHEFATVTAVKDMEDMNSRTRRDMILTSAVFLHVHLPPCIVDLDSSQYHTLVHLIGQMVNTLSQGACEAINLEEKPSVSQTAVLVECDSLEVSIRLDAREETASSLQSELPGSWLYFKLKIRKVEFMSVSNIGGIKDANLLWVTHREGKLWGSVTKVPGKLFVLISCSNSSRKRGDGSGSNALSSRWAGSDIVHLCDPGDLHSITSITIRCATIVAVGGRLDWLDAIISFFTLPSPEVVKADHENQQKALHASHRVSFLLKLVDVGLSYEPYLKSSLSVVHSSISSSSNAKEDTVGPYFGCLLAASSLIISSTALEDSVDKDYKIRAQDLGFLLSKALQNPGAIYSVDYLREMGYVKVSQEALVEAILRTNCENGLQWELECSKLHIWMNTCHDTTSGLTRLASQLQQLFAPDLEELVVHLQARWNNFCVDQEKNKFNEEGRAETQDSTLPTSEVLTPSAFTKNEALAVGLMDEICEDAFCLDGEQDCQHGSSGSNCQLPPGESFIAQRYGAGAEANDTCLEGASGDCSVSLVGADSTEGSFLVNGSLPEFIESYCISDLRPLSGLSIGCQSSSEHFGDRDLARGNSGWYGEVPLSIVEDHISDVSGSGSLNQSLDDRFPGSASSMPDESVKAIGRLLLKDINVSWKMYAGTDWGAYSMNDDPSKRNCGRDTTTCLEVSLCGMELQYDLFPLRGLCASKMSLSIQDFYLYDKSKNAPWRLMLGYYYSKDHPRTSSAKAFRLDLEAVRPDPLIPLEEYRLQISLLPIRVHLHQSQLDFLISYFGPKGLSADLSSDSQQNSGSVESLPISGADLAGHSIAPEAFLPYFQASTIKLIRYFSGSWISIFYFICSFVQKFDICPILLRVDYTPSRVDLAALGGGKYVELVNLVPWKGVELELKHVHAFGVYGWGNICETILGEWLEDISQNQVRKILRGLPTIRSLVAVGSGAAKLVSLPVESYKKDQRVVKGMQRGTVAFLRSISLEAVGLGVHLAAGAHDILLQAEYILTAVPSRQVSSSSSTAQGKKKSNVRSNQPKDAQEGMQQAYSNLSDGLGKSASALVRTPLKKYQYGASAGSALATAVRGIPAAAIAPVSACASAAHSALLGLRNSLDPEHKKESMEKYLGPTQTHNRD</sequence>
<dbReference type="GO" id="GO:0032266">
    <property type="term" value="F:phosphatidylinositol-3-phosphate binding"/>
    <property type="evidence" value="ECO:0007669"/>
    <property type="project" value="TreeGrafter"/>
</dbReference>
<evidence type="ECO:0000256" key="10">
    <source>
        <dbReference type="ARBA" id="ARBA00024479"/>
    </source>
</evidence>
<dbReference type="GO" id="GO:0034045">
    <property type="term" value="C:phagophore assembly site membrane"/>
    <property type="evidence" value="ECO:0007669"/>
    <property type="project" value="UniProtKB-SubCell"/>
</dbReference>
<dbReference type="GO" id="GO:0005789">
    <property type="term" value="C:endoplasmic reticulum membrane"/>
    <property type="evidence" value="ECO:0007669"/>
    <property type="project" value="UniProtKB-SubCell"/>
</dbReference>
<feature type="region of interest" description="Disordered" evidence="12">
    <location>
        <begin position="670"/>
        <end position="700"/>
    </location>
</feature>
<dbReference type="EMBL" id="CAMGYJ010000011">
    <property type="protein sequence ID" value="CAI0557270.1"/>
    <property type="molecule type" value="Genomic_DNA"/>
</dbReference>
<dbReference type="GO" id="GO:0034727">
    <property type="term" value="P:piecemeal microautophagy of the nucleus"/>
    <property type="evidence" value="ECO:0007669"/>
    <property type="project" value="TreeGrafter"/>
</dbReference>
<dbReference type="InterPro" id="IPR026849">
    <property type="entry name" value="ATG2"/>
</dbReference>
<dbReference type="GO" id="GO:0000045">
    <property type="term" value="P:autophagosome assembly"/>
    <property type="evidence" value="ECO:0007669"/>
    <property type="project" value="TreeGrafter"/>
</dbReference>
<dbReference type="PANTHER" id="PTHR13190:SF1">
    <property type="entry name" value="AUTOPHAGY-RELATED 2, ISOFORM A"/>
    <property type="match status" value="1"/>
</dbReference>
<evidence type="ECO:0000256" key="9">
    <source>
        <dbReference type="ARBA" id="ARBA00023136"/>
    </source>
</evidence>
<comment type="subcellular location">
    <subcellularLocation>
        <location evidence="1">Endoplasmic reticulum membrane</location>
        <topology evidence="1">Peripheral membrane protein</topology>
    </subcellularLocation>
    <subcellularLocation>
        <location evidence="2">Preautophagosomal structure membrane</location>
        <topology evidence="2">Peripheral membrane protein</topology>
    </subcellularLocation>
</comment>
<accession>A0AAV0RIS8</accession>
<keyword evidence="6" id="KW-0256">Endoplasmic reticulum</keyword>
<dbReference type="Pfam" id="PF13329">
    <property type="entry name" value="ATG2_CAD"/>
    <property type="match status" value="2"/>
</dbReference>
<organism evidence="13 14">
    <name type="scientific">Linum tenue</name>
    <dbReference type="NCBI Taxonomy" id="586396"/>
    <lineage>
        <taxon>Eukaryota</taxon>
        <taxon>Viridiplantae</taxon>
        <taxon>Streptophyta</taxon>
        <taxon>Embryophyta</taxon>
        <taxon>Tracheophyta</taxon>
        <taxon>Spermatophyta</taxon>
        <taxon>Magnoliopsida</taxon>
        <taxon>eudicotyledons</taxon>
        <taxon>Gunneridae</taxon>
        <taxon>Pentapetalae</taxon>
        <taxon>rosids</taxon>
        <taxon>fabids</taxon>
        <taxon>Malpighiales</taxon>
        <taxon>Linaceae</taxon>
        <taxon>Linum</taxon>
    </lineage>
</organism>
<protein>
    <recommendedName>
        <fullName evidence="4">Autophagy-related protein 2</fullName>
    </recommendedName>
</protein>
<evidence type="ECO:0000256" key="4">
    <source>
        <dbReference type="ARBA" id="ARBA00018070"/>
    </source>
</evidence>
<dbReference type="GO" id="GO:0061908">
    <property type="term" value="C:phagophore"/>
    <property type="evidence" value="ECO:0007669"/>
    <property type="project" value="TreeGrafter"/>
</dbReference>
<feature type="region of interest" description="Disordered" evidence="12">
    <location>
        <begin position="1966"/>
        <end position="1987"/>
    </location>
</feature>
<keyword evidence="7" id="KW-0072">Autophagy</keyword>